<accession>A0AAV5U8H2</accession>
<proteinExistence type="predicted"/>
<organism evidence="2 3">
    <name type="scientific">Pristionchus entomophagus</name>
    <dbReference type="NCBI Taxonomy" id="358040"/>
    <lineage>
        <taxon>Eukaryota</taxon>
        <taxon>Metazoa</taxon>
        <taxon>Ecdysozoa</taxon>
        <taxon>Nematoda</taxon>
        <taxon>Chromadorea</taxon>
        <taxon>Rhabditida</taxon>
        <taxon>Rhabditina</taxon>
        <taxon>Diplogasteromorpha</taxon>
        <taxon>Diplogasteroidea</taxon>
        <taxon>Neodiplogasteridae</taxon>
        <taxon>Pristionchus</taxon>
    </lineage>
</organism>
<dbReference type="EMBL" id="BTSX01000005">
    <property type="protein sequence ID" value="GMT02684.1"/>
    <property type="molecule type" value="Genomic_DNA"/>
</dbReference>
<feature type="region of interest" description="Disordered" evidence="1">
    <location>
        <begin position="1"/>
        <end position="123"/>
    </location>
</feature>
<comment type="caution">
    <text evidence="2">The sequence shown here is derived from an EMBL/GenBank/DDBJ whole genome shotgun (WGS) entry which is preliminary data.</text>
</comment>
<sequence>QMAEVVRKRALEEDENAPEEIVPAKISKLEDEEPSESEQNGASAKEEAPSSESSAAVSIDDSVVKKEESTESEQDGAVTKVEAPSSESDVAVSMDESNVKNEESTEKPETDLKQEEIVEDKPRASLAELEEMFKTRYTEDDPRYVTISVGFSTPLIVKDYPSEADRRGGRRGGYRGGDRGGFRGYGNQGGGWRGGGGRGGGGYGGRGGYDNRGGYGNNRGYSRGGWNDNRGGGGFSGNRGSDNGGRGWSRAPQ</sequence>
<feature type="compositionally biased region" description="Basic and acidic residues" evidence="1">
    <location>
        <begin position="97"/>
        <end position="123"/>
    </location>
</feature>
<dbReference type="AlphaFoldDB" id="A0AAV5U8H2"/>
<feature type="region of interest" description="Disordered" evidence="1">
    <location>
        <begin position="160"/>
        <end position="253"/>
    </location>
</feature>
<reference evidence="2" key="1">
    <citation type="submission" date="2023-10" db="EMBL/GenBank/DDBJ databases">
        <title>Genome assembly of Pristionchus species.</title>
        <authorList>
            <person name="Yoshida K."/>
            <person name="Sommer R.J."/>
        </authorList>
    </citation>
    <scope>NUCLEOTIDE SEQUENCE</scope>
    <source>
        <strain evidence="2">RS0144</strain>
    </source>
</reference>
<feature type="non-terminal residue" evidence="2">
    <location>
        <position position="1"/>
    </location>
</feature>
<dbReference type="InterPro" id="IPR028271">
    <property type="entry name" value="RAMAC"/>
</dbReference>
<evidence type="ECO:0000313" key="3">
    <source>
        <dbReference type="Proteomes" id="UP001432027"/>
    </source>
</evidence>
<name>A0AAV5U8H2_9BILA</name>
<dbReference type="Pfam" id="PF15320">
    <property type="entry name" value="RAM"/>
    <property type="match status" value="1"/>
</dbReference>
<feature type="compositionally biased region" description="Low complexity" evidence="1">
    <location>
        <begin position="218"/>
        <end position="229"/>
    </location>
</feature>
<keyword evidence="3" id="KW-1185">Reference proteome</keyword>
<evidence type="ECO:0000313" key="2">
    <source>
        <dbReference type="EMBL" id="GMT02684.1"/>
    </source>
</evidence>
<feature type="compositionally biased region" description="Basic and acidic residues" evidence="1">
    <location>
        <begin position="1"/>
        <end position="11"/>
    </location>
</feature>
<protein>
    <submittedName>
        <fullName evidence="2">Uncharacterized protein</fullName>
    </submittedName>
</protein>
<evidence type="ECO:0000256" key="1">
    <source>
        <dbReference type="SAM" id="MobiDB-lite"/>
    </source>
</evidence>
<dbReference type="GO" id="GO:0106005">
    <property type="term" value="P:RNA 5'-cap (guanine-N7)-methylation"/>
    <property type="evidence" value="ECO:0007669"/>
    <property type="project" value="InterPro"/>
</dbReference>
<dbReference type="GO" id="GO:0031533">
    <property type="term" value="C:mRNA capping enzyme complex"/>
    <property type="evidence" value="ECO:0007669"/>
    <property type="project" value="InterPro"/>
</dbReference>
<dbReference type="GO" id="GO:0003723">
    <property type="term" value="F:RNA binding"/>
    <property type="evidence" value="ECO:0007669"/>
    <property type="project" value="InterPro"/>
</dbReference>
<dbReference type="Proteomes" id="UP001432027">
    <property type="component" value="Unassembled WGS sequence"/>
</dbReference>
<feature type="compositionally biased region" description="Gly residues" evidence="1">
    <location>
        <begin position="182"/>
        <end position="217"/>
    </location>
</feature>
<gene>
    <name evidence="2" type="ORF">PENTCL1PPCAC_24858</name>
</gene>
<feature type="compositionally biased region" description="Gly residues" evidence="1">
    <location>
        <begin position="230"/>
        <end position="247"/>
    </location>
</feature>